<organism evidence="7 8">
    <name type="scientific">Heterostelium pallidum (strain ATCC 26659 / Pp 5 / PN500)</name>
    <name type="common">Cellular slime mold</name>
    <name type="synonym">Polysphondylium pallidum</name>
    <dbReference type="NCBI Taxonomy" id="670386"/>
    <lineage>
        <taxon>Eukaryota</taxon>
        <taxon>Amoebozoa</taxon>
        <taxon>Evosea</taxon>
        <taxon>Eumycetozoa</taxon>
        <taxon>Dictyostelia</taxon>
        <taxon>Acytosteliales</taxon>
        <taxon>Acytosteliaceae</taxon>
        <taxon>Heterostelium</taxon>
    </lineage>
</organism>
<protein>
    <submittedName>
        <fullName evidence="7">Putative GATA-binding transcription factor</fullName>
    </submittedName>
</protein>
<accession>D3BM69</accession>
<dbReference type="AlphaFoldDB" id="D3BM69"/>
<keyword evidence="2 4" id="KW-0863">Zinc-finger</keyword>
<evidence type="ECO:0000256" key="2">
    <source>
        <dbReference type="ARBA" id="ARBA00022771"/>
    </source>
</evidence>
<dbReference type="PROSITE" id="PS50114">
    <property type="entry name" value="GATA_ZN_FINGER_2"/>
    <property type="match status" value="1"/>
</dbReference>
<keyword evidence="3" id="KW-0862">Zinc</keyword>
<evidence type="ECO:0000313" key="8">
    <source>
        <dbReference type="Proteomes" id="UP000001396"/>
    </source>
</evidence>
<name>D3BM69_HETP5</name>
<keyword evidence="8" id="KW-1185">Reference proteome</keyword>
<dbReference type="PROSITE" id="PS00344">
    <property type="entry name" value="GATA_ZN_FINGER_1"/>
    <property type="match status" value="1"/>
</dbReference>
<evidence type="ECO:0000259" key="6">
    <source>
        <dbReference type="PROSITE" id="PS50114"/>
    </source>
</evidence>
<dbReference type="SMART" id="SM00401">
    <property type="entry name" value="ZnF_GATA"/>
    <property type="match status" value="1"/>
</dbReference>
<feature type="compositionally biased region" description="Low complexity" evidence="5">
    <location>
        <begin position="282"/>
        <end position="295"/>
    </location>
</feature>
<dbReference type="EMBL" id="ADBJ01000042">
    <property type="protein sequence ID" value="EFA77670.1"/>
    <property type="molecule type" value="Genomic_DNA"/>
</dbReference>
<feature type="domain" description="GATA-type" evidence="6">
    <location>
        <begin position="315"/>
        <end position="352"/>
    </location>
</feature>
<dbReference type="SUPFAM" id="SSF57716">
    <property type="entry name" value="Glucocorticoid receptor-like (DNA-binding domain)"/>
    <property type="match status" value="1"/>
</dbReference>
<dbReference type="PANTHER" id="PTHR47255">
    <property type="entry name" value="GATA TRANSCRIPTION FACTOR 22-RELATED"/>
    <property type="match status" value="1"/>
</dbReference>
<dbReference type="InterPro" id="IPR000679">
    <property type="entry name" value="Znf_GATA"/>
</dbReference>
<feature type="region of interest" description="Disordered" evidence="5">
    <location>
        <begin position="263"/>
        <end position="297"/>
    </location>
</feature>
<feature type="compositionally biased region" description="Low complexity" evidence="5">
    <location>
        <begin position="1"/>
        <end position="16"/>
    </location>
</feature>
<evidence type="ECO:0000256" key="4">
    <source>
        <dbReference type="PROSITE-ProRule" id="PRU00094"/>
    </source>
</evidence>
<sequence>MNQSSDNYYYQSNSHSPTQSIPPFALSSKIFEDYNNVGIHYESNSKQIDPDAQSFFNEHMEKILDSELKDSQNLQIVSEDLPFSSKYYSSQQNHQIVPVVHSVPTPTILTSRSNSPIIIPSQNIQQMNPNSQYHQNTPNQSQSDQQQLNYSENNICYYQYMNDQEKMSVSNHYCKILQLSTQLFNMTKIVYSNPYITDEEMDLLMGYSAGAQFEINSLKSIIEKKKYSNYTQQNYHYSQSPNGATISNPHDYNYQMNDHPCSETIKDGASVHTTPKTKTKSKSSPSSSNPRNSPTYINLTENLIKAQNKKTKKSSSQNRVCVNCKTTDTPEWRRGPQGAKTLCNACGIRYRLSKQKTNDPQIPTSEDEQTKSTMSQIPNLVCGVNLYNNQVPNNNNNNVPNMLLGSSQEFSIPMVKCEQYCMTSDDHTFLYSD</sequence>
<dbReference type="InterPro" id="IPR013088">
    <property type="entry name" value="Znf_NHR/GATA"/>
</dbReference>
<dbReference type="PANTHER" id="PTHR47255:SF4">
    <property type="entry name" value="GATA ZINC FINGER DOMAIN-CONTAINING PROTEIN 12"/>
    <property type="match status" value="1"/>
</dbReference>
<dbReference type="STRING" id="670386.D3BM69"/>
<dbReference type="OMA" id="CCESRYS"/>
<dbReference type="InParanoid" id="D3BM69"/>
<evidence type="ECO:0000256" key="3">
    <source>
        <dbReference type="ARBA" id="ARBA00022833"/>
    </source>
</evidence>
<reference evidence="7 8" key="1">
    <citation type="journal article" date="2011" name="Genome Res.">
        <title>Phylogeny-wide analysis of social amoeba genomes highlights ancient origins for complex intercellular communication.</title>
        <authorList>
            <person name="Heidel A.J."/>
            <person name="Lawal H.M."/>
            <person name="Felder M."/>
            <person name="Schilde C."/>
            <person name="Helps N.R."/>
            <person name="Tunggal B."/>
            <person name="Rivero F."/>
            <person name="John U."/>
            <person name="Schleicher M."/>
            <person name="Eichinger L."/>
            <person name="Platzer M."/>
            <person name="Noegel A.A."/>
            <person name="Schaap P."/>
            <person name="Gloeckner G."/>
        </authorList>
    </citation>
    <scope>NUCLEOTIDE SEQUENCE [LARGE SCALE GENOMIC DNA]</scope>
    <source>
        <strain evidence="8">ATCC 26659 / Pp 5 / PN500</strain>
    </source>
</reference>
<dbReference type="Gene3D" id="3.30.50.10">
    <property type="entry name" value="Erythroid Transcription Factor GATA-1, subunit A"/>
    <property type="match status" value="1"/>
</dbReference>
<feature type="region of interest" description="Disordered" evidence="5">
    <location>
        <begin position="127"/>
        <end position="146"/>
    </location>
</feature>
<dbReference type="Proteomes" id="UP000001396">
    <property type="component" value="Unassembled WGS sequence"/>
</dbReference>
<evidence type="ECO:0000256" key="1">
    <source>
        <dbReference type="ARBA" id="ARBA00022723"/>
    </source>
</evidence>
<dbReference type="GO" id="GO:0043565">
    <property type="term" value="F:sequence-specific DNA binding"/>
    <property type="evidence" value="ECO:0007669"/>
    <property type="project" value="InterPro"/>
</dbReference>
<dbReference type="GO" id="GO:0008270">
    <property type="term" value="F:zinc ion binding"/>
    <property type="evidence" value="ECO:0007669"/>
    <property type="project" value="UniProtKB-KW"/>
</dbReference>
<feature type="region of interest" description="Disordered" evidence="5">
    <location>
        <begin position="1"/>
        <end position="21"/>
    </location>
</feature>
<dbReference type="RefSeq" id="XP_020429798.1">
    <property type="nucleotide sequence ID" value="XM_020583017.1"/>
</dbReference>
<dbReference type="CDD" id="cd00202">
    <property type="entry name" value="ZnF_GATA"/>
    <property type="match status" value="1"/>
</dbReference>
<dbReference type="GeneID" id="31367745"/>
<evidence type="ECO:0000313" key="7">
    <source>
        <dbReference type="EMBL" id="EFA77670.1"/>
    </source>
</evidence>
<gene>
    <name evidence="7" type="primary">gtaL</name>
    <name evidence="7" type="ORF">PPL_12278</name>
</gene>
<dbReference type="InterPro" id="IPR052138">
    <property type="entry name" value="GATA_ZnFinger_Domain"/>
</dbReference>
<feature type="compositionally biased region" description="Polar residues" evidence="5">
    <location>
        <begin position="133"/>
        <end position="146"/>
    </location>
</feature>
<keyword evidence="1" id="KW-0479">Metal-binding</keyword>
<proteinExistence type="predicted"/>
<evidence type="ECO:0000256" key="5">
    <source>
        <dbReference type="SAM" id="MobiDB-lite"/>
    </source>
</evidence>
<comment type="caution">
    <text evidence="7">The sequence shown here is derived from an EMBL/GenBank/DDBJ whole genome shotgun (WGS) entry which is preliminary data.</text>
</comment>
<dbReference type="Pfam" id="PF00320">
    <property type="entry name" value="GATA"/>
    <property type="match status" value="1"/>
</dbReference>
<dbReference type="GO" id="GO:0006355">
    <property type="term" value="P:regulation of DNA-templated transcription"/>
    <property type="evidence" value="ECO:0007669"/>
    <property type="project" value="InterPro"/>
</dbReference>